<sequence length="717" mass="79841">GGFSQEELLKIWKGLFYCMWMQDKVFLQISRAALCARPAGVFPCSLAGHLFIQTFWQTMNREWNGIDNLRLDKYYMLMRLILRQSFEVLKRSEWDESLVEPLLQLLMKEVMDPDSSSPTGIKFHFIDIYLDELAKVGAKELTADQNLKFIEPFCKIAAKSKDRRVLHAVATGVFEMIVDQSPFAIEDLMRELGANGDEENVSEEGNQENEEMLKTKGKEETLNRPGGCLSRKSAQNSEETEDISENADDGIGAVLQFDYKAVADKIFEFASKKNIPSLNRKRLYKLVKKFQDLAEGIFPQDIPEDVSTDEDEDESGRRKRKKKAVKPWQQNELEKVKEHKEELSSEKVPSVPQRKRKKRKKRHSPSADSGTAGGSCEEGKAETSGSNASSQEKVPENSKERKRKKLLVNEASETTNVTTDTRENHNICVQNSLTDAEHGKKSQLKKMNPKVQNVLAKAACQNGPAAASAAEDVSPSVTPFPPKPVKKKQKSGAALLNGDPPVQQTDPKPSQEGLLGTLPRKAGAESAPSSKVTLKTKLVGLEGMKVSSQNAAALKKKRKVKEVLNSVEANGILETVCKKSRKVESSAALSPLKKKKAKPGTDFVKFEKSTVPKAVFFRKARSTISSTRTSMQLNKLQAPSSKRVTFGLNKNMTAEFKKTDKSILVSPEGPSRVAFNPEQKPRHGVLKSPTVTPAKEPQMKRPFTMSAKKRPTAVDFF</sequence>
<feature type="region of interest" description="Disordered" evidence="5">
    <location>
        <begin position="296"/>
        <end position="531"/>
    </location>
</feature>
<proteinExistence type="inferred from homology"/>
<feature type="compositionally biased region" description="Basic residues" evidence="5">
    <location>
        <begin position="353"/>
        <end position="364"/>
    </location>
</feature>
<reference evidence="6 7" key="1">
    <citation type="submission" date="2019-09" db="EMBL/GenBank/DDBJ databases">
        <title>Bird 10,000 Genomes (B10K) Project - Family phase.</title>
        <authorList>
            <person name="Zhang G."/>
        </authorList>
    </citation>
    <scope>NUCLEOTIDE SEQUENCE [LARGE SCALE GENOMIC DNA]</scope>
    <source>
        <strain evidence="6">B10K-DU-002-23</strain>
        <tissue evidence="6">Muscle</tissue>
    </source>
</reference>
<evidence type="ECO:0000256" key="3">
    <source>
        <dbReference type="ARBA" id="ARBA00022552"/>
    </source>
</evidence>
<feature type="region of interest" description="Disordered" evidence="5">
    <location>
        <begin position="667"/>
        <end position="717"/>
    </location>
</feature>
<dbReference type="InterPro" id="IPR010301">
    <property type="entry name" value="RRP1"/>
</dbReference>
<dbReference type="PANTHER" id="PTHR13026">
    <property type="entry name" value="NNP-1 PROTEIN NOVEL NUCLEAR PROTEIN 1 NOP52"/>
    <property type="match status" value="1"/>
</dbReference>
<feature type="compositionally biased region" description="Basic and acidic residues" evidence="5">
    <location>
        <begin position="211"/>
        <end position="222"/>
    </location>
</feature>
<accession>A0A7L1LWD7</accession>
<keyword evidence="4" id="KW-0539">Nucleus</keyword>
<feature type="non-terminal residue" evidence="6">
    <location>
        <position position="717"/>
    </location>
</feature>
<comment type="caution">
    <text evidence="6">The sequence shown here is derived from an EMBL/GenBank/DDBJ whole genome shotgun (WGS) entry which is preliminary data.</text>
</comment>
<feature type="compositionally biased region" description="Acidic residues" evidence="5">
    <location>
        <begin position="302"/>
        <end position="314"/>
    </location>
</feature>
<evidence type="ECO:0000256" key="2">
    <source>
        <dbReference type="ARBA" id="ARBA00006374"/>
    </source>
</evidence>
<dbReference type="Proteomes" id="UP000532545">
    <property type="component" value="Unassembled WGS sequence"/>
</dbReference>
<keyword evidence="3" id="KW-0698">rRNA processing</keyword>
<feature type="compositionally biased region" description="Basic and acidic residues" evidence="5">
    <location>
        <begin position="332"/>
        <end position="345"/>
    </location>
</feature>
<feature type="compositionally biased region" description="Polar residues" evidence="5">
    <location>
        <begin position="383"/>
        <end position="392"/>
    </location>
</feature>
<evidence type="ECO:0000256" key="4">
    <source>
        <dbReference type="ARBA" id="ARBA00023242"/>
    </source>
</evidence>
<feature type="region of interest" description="Disordered" evidence="5">
    <location>
        <begin position="196"/>
        <end position="245"/>
    </location>
</feature>
<feature type="non-terminal residue" evidence="6">
    <location>
        <position position="1"/>
    </location>
</feature>
<feature type="compositionally biased region" description="Acidic residues" evidence="5">
    <location>
        <begin position="196"/>
        <end position="210"/>
    </location>
</feature>
<dbReference type="EMBL" id="VXBU01003344">
    <property type="protein sequence ID" value="NXN79265.1"/>
    <property type="molecule type" value="Genomic_DNA"/>
</dbReference>
<evidence type="ECO:0000313" key="6">
    <source>
        <dbReference type="EMBL" id="NXN79265.1"/>
    </source>
</evidence>
<comment type="subcellular location">
    <subcellularLocation>
        <location evidence="1">Nucleus</location>
    </subcellularLocation>
</comment>
<name>A0A7L1LWD7_BOMGA</name>
<evidence type="ECO:0000313" key="7">
    <source>
        <dbReference type="Proteomes" id="UP000532545"/>
    </source>
</evidence>
<dbReference type="GO" id="GO:0006364">
    <property type="term" value="P:rRNA processing"/>
    <property type="evidence" value="ECO:0007669"/>
    <property type="project" value="InterPro"/>
</dbReference>
<organism evidence="6 7">
    <name type="scientific">Bombycilla garrulus</name>
    <name type="common">Bohemian waxwing</name>
    <name type="synonym">Lanius garrulus</name>
    <dbReference type="NCBI Taxonomy" id="125297"/>
    <lineage>
        <taxon>Eukaryota</taxon>
        <taxon>Metazoa</taxon>
        <taxon>Chordata</taxon>
        <taxon>Craniata</taxon>
        <taxon>Vertebrata</taxon>
        <taxon>Euteleostomi</taxon>
        <taxon>Archelosauria</taxon>
        <taxon>Archosauria</taxon>
        <taxon>Dinosauria</taxon>
        <taxon>Saurischia</taxon>
        <taxon>Theropoda</taxon>
        <taxon>Coelurosauria</taxon>
        <taxon>Aves</taxon>
        <taxon>Neognathae</taxon>
        <taxon>Neoaves</taxon>
        <taxon>Telluraves</taxon>
        <taxon>Australaves</taxon>
        <taxon>Passeriformes</taxon>
        <taxon>Bombycillidae</taxon>
        <taxon>Bombycilla</taxon>
    </lineage>
</organism>
<protein>
    <submittedName>
        <fullName evidence="6">RRP1B protein</fullName>
    </submittedName>
</protein>
<evidence type="ECO:0000256" key="5">
    <source>
        <dbReference type="SAM" id="MobiDB-lite"/>
    </source>
</evidence>
<dbReference type="OrthoDB" id="2019504at2759"/>
<evidence type="ECO:0000256" key="1">
    <source>
        <dbReference type="ARBA" id="ARBA00004123"/>
    </source>
</evidence>
<comment type="similarity">
    <text evidence="2">Belongs to the RRP1 family.</text>
</comment>
<dbReference type="PANTHER" id="PTHR13026:SF0">
    <property type="entry name" value="RIBOSOMAL RNA PROCESSING 1B"/>
    <property type="match status" value="1"/>
</dbReference>
<keyword evidence="7" id="KW-1185">Reference proteome</keyword>
<gene>
    <name evidence="6" type="primary">Rrp1b</name>
    <name evidence="6" type="ORF">BOMGAR_R14686</name>
</gene>
<dbReference type="AlphaFoldDB" id="A0A7L1LWD7"/>
<dbReference type="GO" id="GO:0005634">
    <property type="term" value="C:nucleus"/>
    <property type="evidence" value="ECO:0007669"/>
    <property type="project" value="UniProtKB-SubCell"/>
</dbReference>
<dbReference type="Pfam" id="PF05997">
    <property type="entry name" value="Nop52"/>
    <property type="match status" value="1"/>
</dbReference>
<dbReference type="GO" id="GO:0030688">
    <property type="term" value="C:preribosome, small subunit precursor"/>
    <property type="evidence" value="ECO:0007669"/>
    <property type="project" value="InterPro"/>
</dbReference>